<evidence type="ECO:0000256" key="2">
    <source>
        <dbReference type="SAM" id="SignalP"/>
    </source>
</evidence>
<name>A0AA37KLS6_9BACT</name>
<dbReference type="Proteomes" id="UP001055105">
    <property type="component" value="Unassembled WGS sequence"/>
</dbReference>
<dbReference type="InterPro" id="IPR005181">
    <property type="entry name" value="SASA"/>
</dbReference>
<keyword evidence="2" id="KW-0732">Signal</keyword>
<dbReference type="AlphaFoldDB" id="A0AA37KLS6"/>
<dbReference type="GO" id="GO:0001681">
    <property type="term" value="F:sialate O-acetylesterase activity"/>
    <property type="evidence" value="ECO:0007669"/>
    <property type="project" value="InterPro"/>
</dbReference>
<dbReference type="RefSeq" id="WP_244076265.1">
    <property type="nucleotide sequence ID" value="NZ_AP025581.1"/>
</dbReference>
<dbReference type="Gene3D" id="3.40.50.1110">
    <property type="entry name" value="SGNH hydrolase"/>
    <property type="match status" value="1"/>
</dbReference>
<dbReference type="GO" id="GO:0005975">
    <property type="term" value="P:carbohydrate metabolic process"/>
    <property type="evidence" value="ECO:0007669"/>
    <property type="project" value="TreeGrafter"/>
</dbReference>
<proteinExistence type="predicted"/>
<evidence type="ECO:0000259" key="3">
    <source>
        <dbReference type="Pfam" id="PF03629"/>
    </source>
</evidence>
<keyword evidence="1" id="KW-0378">Hydrolase</keyword>
<dbReference type="InterPro" id="IPR039329">
    <property type="entry name" value="SIAE"/>
</dbReference>
<feature type="chain" id="PRO_5041223720" evidence="2">
    <location>
        <begin position="22"/>
        <end position="474"/>
    </location>
</feature>
<dbReference type="InterPro" id="IPR036514">
    <property type="entry name" value="SGNH_hydro_sf"/>
</dbReference>
<accession>A0AA37KLS6</accession>
<dbReference type="EMBL" id="BQOL01000001">
    <property type="protein sequence ID" value="GKI18300.1"/>
    <property type="molecule type" value="Genomic_DNA"/>
</dbReference>
<feature type="signal peptide" evidence="2">
    <location>
        <begin position="1"/>
        <end position="21"/>
    </location>
</feature>
<dbReference type="Pfam" id="PF03629">
    <property type="entry name" value="SASA"/>
    <property type="match status" value="1"/>
</dbReference>
<reference evidence="4" key="1">
    <citation type="submission" date="2022-01" db="EMBL/GenBank/DDBJ databases">
        <title>Novel bile acid biosynthetic pathways are enriched in the microbiome of centenarians.</title>
        <authorList>
            <person name="Sato Y."/>
            <person name="Atarashi K."/>
            <person name="Plichta R.D."/>
            <person name="Arai Y."/>
            <person name="Sasajima S."/>
            <person name="Kearney M.S."/>
            <person name="Suda W."/>
            <person name="Takeshita K."/>
            <person name="Sasaki T."/>
            <person name="Okamoto S."/>
            <person name="Skelly N.A."/>
            <person name="Okamura Y."/>
            <person name="Vlamakis H."/>
            <person name="Li Y."/>
            <person name="Tanoue T."/>
            <person name="Takei H."/>
            <person name="Nittono H."/>
            <person name="Narushima S."/>
            <person name="Irie J."/>
            <person name="Itoh H."/>
            <person name="Moriya K."/>
            <person name="Sugiura Y."/>
            <person name="Suematsu M."/>
            <person name="Moritoki N."/>
            <person name="Shibata S."/>
            <person name="Littman R.D."/>
            <person name="Fischbach A.M."/>
            <person name="Uwamino Y."/>
            <person name="Inoue T."/>
            <person name="Honda A."/>
            <person name="Hattori M."/>
            <person name="Murai T."/>
            <person name="Xavier J.R."/>
            <person name="Hirose N."/>
            <person name="Honda K."/>
        </authorList>
    </citation>
    <scope>NUCLEOTIDE SEQUENCE</scope>
    <source>
        <strain evidence="4">CE91-St16</strain>
    </source>
</reference>
<dbReference type="PANTHER" id="PTHR22901">
    <property type="entry name" value="SIALATE O-ACETYLESTERASE"/>
    <property type="match status" value="1"/>
</dbReference>
<organism evidence="4 5">
    <name type="scientific">Alistipes finegoldii</name>
    <dbReference type="NCBI Taxonomy" id="214856"/>
    <lineage>
        <taxon>Bacteria</taxon>
        <taxon>Pseudomonadati</taxon>
        <taxon>Bacteroidota</taxon>
        <taxon>Bacteroidia</taxon>
        <taxon>Bacteroidales</taxon>
        <taxon>Rikenellaceae</taxon>
        <taxon>Alistipes</taxon>
    </lineage>
</organism>
<protein>
    <submittedName>
        <fullName evidence="4">9-O-acetylesterase</fullName>
    </submittedName>
</protein>
<comment type="caution">
    <text evidence="4">The sequence shown here is derived from an EMBL/GenBank/DDBJ whole genome shotgun (WGS) entry which is preliminary data.</text>
</comment>
<gene>
    <name evidence="4" type="ORF">CE91St16_12080</name>
</gene>
<dbReference type="SUPFAM" id="SSF52266">
    <property type="entry name" value="SGNH hydrolase"/>
    <property type="match status" value="1"/>
</dbReference>
<evidence type="ECO:0000313" key="5">
    <source>
        <dbReference type="Proteomes" id="UP001055105"/>
    </source>
</evidence>
<evidence type="ECO:0000313" key="4">
    <source>
        <dbReference type="EMBL" id="GKI18300.1"/>
    </source>
</evidence>
<dbReference type="PANTHER" id="PTHR22901:SF0">
    <property type="entry name" value="SIALATE O-ACETYLESTERASE"/>
    <property type="match status" value="1"/>
</dbReference>
<feature type="domain" description="Sialate O-acetylesterase" evidence="3">
    <location>
        <begin position="107"/>
        <end position="340"/>
    </location>
</feature>
<evidence type="ECO:0000256" key="1">
    <source>
        <dbReference type="ARBA" id="ARBA00022801"/>
    </source>
</evidence>
<sequence length="474" mass="52990">MKTKHLLALLLLALLPLPLMADIRLPAIIGDNMVLQQQADVLLWGEASPRCNITLEPSWSQNVYTTRTDDDGNWKITLPTITAGGPYKIAITAGKDTRTLKNVLLGEVWLCGGQSNMDVSFRGLANQPVADAADEILDSAYPDLRLFRVKRDFSLQPRHDCRGSWTVSSPESAETFSAVGFLFGRMLHQREKVPVGMIVCAWGGSEVEAWMSRENLMRFAGVQFRESADLRTANVTPTALYNAMLLPISGYTIKGCIFYQGEANITDPTAYRMRFPAMVAEWRARWGAEFPFFYVQLAPYGYTNMGWSPDQTQAARFREVQQQCMSDIPRSGMVATTDIGAVHTIHPPDKKTVAKRLLYLAYARCYGYKGFECSGPIYKSMEIQGENIALSFDHAPYGVSSYGEPLAGFEIAGEDRIFHPAEAWLKGRSTVIVHSGEVKAPIAVRYCYKNYAYGNLYNNYGIVAPPFRTDDWNE</sequence>